<evidence type="ECO:0000313" key="4">
    <source>
        <dbReference type="Proteomes" id="UP001298753"/>
    </source>
</evidence>
<dbReference type="AlphaFoldDB" id="A0AAW4VSD8"/>
<dbReference type="RefSeq" id="WP_116704741.1">
    <property type="nucleotide sequence ID" value="NZ_JAJEPX010000002.1"/>
</dbReference>
<keyword evidence="1" id="KW-0472">Membrane</keyword>
<dbReference type="GO" id="GO:0008237">
    <property type="term" value="F:metallopeptidase activity"/>
    <property type="evidence" value="ECO:0007669"/>
    <property type="project" value="UniProtKB-KW"/>
</dbReference>
<evidence type="ECO:0000256" key="1">
    <source>
        <dbReference type="SAM" id="Phobius"/>
    </source>
</evidence>
<feature type="transmembrane region" description="Helical" evidence="1">
    <location>
        <begin position="49"/>
        <end position="71"/>
    </location>
</feature>
<reference evidence="3 4" key="1">
    <citation type="submission" date="2021-10" db="EMBL/GenBank/DDBJ databases">
        <title>Anaerobic single-cell dispensing facilitates the cultivation of human gut bacteria.</title>
        <authorList>
            <person name="Afrizal A."/>
        </authorList>
    </citation>
    <scope>NUCLEOTIDE SEQUENCE [LARGE SCALE GENOMIC DNA]</scope>
    <source>
        <strain evidence="3 4">CLA-AA-H270</strain>
    </source>
</reference>
<feature type="transmembrane region" description="Helical" evidence="1">
    <location>
        <begin position="235"/>
        <end position="255"/>
    </location>
</feature>
<name>A0AAW4VSD8_9FIRM</name>
<dbReference type="GeneID" id="98660686"/>
<dbReference type="PANTHER" id="PTHR43592:SF15">
    <property type="entry name" value="CAAX AMINO TERMINAL PROTEASE FAMILY PROTEIN"/>
    <property type="match status" value="1"/>
</dbReference>
<evidence type="ECO:0000259" key="2">
    <source>
        <dbReference type="Pfam" id="PF02517"/>
    </source>
</evidence>
<comment type="caution">
    <text evidence="3">The sequence shown here is derived from an EMBL/GenBank/DDBJ whole genome shotgun (WGS) entry which is preliminary data.</text>
</comment>
<feature type="transmembrane region" description="Helical" evidence="1">
    <location>
        <begin position="187"/>
        <end position="203"/>
    </location>
</feature>
<sequence>MEQIDIPQERRYCSKLGFSVLAIMLWSILWQFGLYWLDGWILPFRMPETLYYLLLLVGHYAVSLPIVFCIWRKTPPMPFCRERAGAKRMGRWFVIGCALMWLGSLIGTNINDMVYALTGRDPVGMVDESFSQMPMAAIVLGACIIGPLCEELVFRGLLAGRLARYGQKPGAFISALLFGLYHANLEQFFYAFALGLLLSYAYYRTGLLRTSVLLHMLFNIIGSVVPMLLPDTIAAQSALGLFWMAMLVIGMILLVRGRKQQVWLHGPCAPSLKAVLQNAGMFLLIVACFVQTVFNYL</sequence>
<feature type="transmembrane region" description="Helical" evidence="1">
    <location>
        <begin position="275"/>
        <end position="294"/>
    </location>
</feature>
<protein>
    <submittedName>
        <fullName evidence="3">CPBP family intramembrane metalloprotease</fullName>
    </submittedName>
</protein>
<proteinExistence type="predicted"/>
<keyword evidence="3" id="KW-0482">Metalloprotease</keyword>
<keyword evidence="3" id="KW-0645">Protease</keyword>
<keyword evidence="3" id="KW-0378">Hydrolase</keyword>
<dbReference type="GO" id="GO:0004175">
    <property type="term" value="F:endopeptidase activity"/>
    <property type="evidence" value="ECO:0007669"/>
    <property type="project" value="UniProtKB-ARBA"/>
</dbReference>
<keyword evidence="1" id="KW-1133">Transmembrane helix</keyword>
<dbReference type="Pfam" id="PF02517">
    <property type="entry name" value="Rce1-like"/>
    <property type="match status" value="1"/>
</dbReference>
<organism evidence="3 4">
    <name type="scientific">Agathobaculum butyriciproducens</name>
    <dbReference type="NCBI Taxonomy" id="1628085"/>
    <lineage>
        <taxon>Bacteria</taxon>
        <taxon>Bacillati</taxon>
        <taxon>Bacillota</taxon>
        <taxon>Clostridia</taxon>
        <taxon>Eubacteriales</taxon>
        <taxon>Butyricicoccaceae</taxon>
        <taxon>Agathobaculum</taxon>
    </lineage>
</organism>
<feature type="transmembrane region" description="Helical" evidence="1">
    <location>
        <begin position="12"/>
        <end position="37"/>
    </location>
</feature>
<dbReference type="PANTHER" id="PTHR43592">
    <property type="entry name" value="CAAX AMINO TERMINAL PROTEASE"/>
    <property type="match status" value="1"/>
</dbReference>
<dbReference type="InterPro" id="IPR003675">
    <property type="entry name" value="Rce1/LyrA-like_dom"/>
</dbReference>
<dbReference type="GO" id="GO:0080120">
    <property type="term" value="P:CAAX-box protein maturation"/>
    <property type="evidence" value="ECO:0007669"/>
    <property type="project" value="UniProtKB-ARBA"/>
</dbReference>
<keyword evidence="4" id="KW-1185">Reference proteome</keyword>
<evidence type="ECO:0000313" key="3">
    <source>
        <dbReference type="EMBL" id="MCC2175826.1"/>
    </source>
</evidence>
<feature type="domain" description="CAAX prenyl protease 2/Lysostaphin resistance protein A-like" evidence="2">
    <location>
        <begin position="136"/>
        <end position="221"/>
    </location>
</feature>
<keyword evidence="1" id="KW-0812">Transmembrane</keyword>
<gene>
    <name evidence="3" type="ORF">LKD22_01555</name>
</gene>
<feature type="transmembrane region" description="Helical" evidence="1">
    <location>
        <begin position="210"/>
        <end position="229"/>
    </location>
</feature>
<dbReference type="Proteomes" id="UP001298753">
    <property type="component" value="Unassembled WGS sequence"/>
</dbReference>
<feature type="transmembrane region" description="Helical" evidence="1">
    <location>
        <begin position="92"/>
        <end position="110"/>
    </location>
</feature>
<dbReference type="EMBL" id="JAJEPX010000002">
    <property type="protein sequence ID" value="MCC2175826.1"/>
    <property type="molecule type" value="Genomic_DNA"/>
</dbReference>
<accession>A0AAW4VSD8</accession>